<comment type="caution">
    <text evidence="1">The sequence shown here is derived from an EMBL/GenBank/DDBJ whole genome shotgun (WGS) entry which is preliminary data.</text>
</comment>
<evidence type="ECO:0000313" key="2">
    <source>
        <dbReference type="Proteomes" id="UP000054526"/>
    </source>
</evidence>
<dbReference type="Proteomes" id="UP000054526">
    <property type="component" value="Unassembled WGS sequence"/>
</dbReference>
<dbReference type="EMBL" id="JXAL01000017">
    <property type="protein sequence ID" value="KIL35633.1"/>
    <property type="molecule type" value="Genomic_DNA"/>
</dbReference>
<keyword evidence="2" id="KW-1185">Reference proteome</keyword>
<organism evidence="1 2">
    <name type="scientific">Cohnella kolymensis</name>
    <dbReference type="NCBI Taxonomy" id="1590652"/>
    <lineage>
        <taxon>Bacteria</taxon>
        <taxon>Bacillati</taxon>
        <taxon>Bacillota</taxon>
        <taxon>Bacilli</taxon>
        <taxon>Bacillales</taxon>
        <taxon>Paenibacillaceae</taxon>
        <taxon>Cohnella</taxon>
    </lineage>
</organism>
<gene>
    <name evidence="1" type="ORF">SD71_12045</name>
</gene>
<reference evidence="1 2" key="1">
    <citation type="submission" date="2014-12" db="EMBL/GenBank/DDBJ databases">
        <title>Draft genome sequence of Cohnella kolymensis strain B-2846.</title>
        <authorList>
            <person name="Karlyshev A.V."/>
            <person name="Kudryashova E.B."/>
        </authorList>
    </citation>
    <scope>NUCLEOTIDE SEQUENCE [LARGE SCALE GENOMIC DNA]</scope>
    <source>
        <strain evidence="1 2">VKM B-2846</strain>
    </source>
</reference>
<sequence>MALSRFTDICIKYGFCEIAKHFTKRLLILNIGRQEHIFIKDKNLHRWMYCANLHGLLSQPLLVMMLLNRHQ</sequence>
<proteinExistence type="predicted"/>
<protein>
    <submittedName>
        <fullName evidence="1">Uncharacterized protein</fullName>
    </submittedName>
</protein>
<evidence type="ECO:0000313" key="1">
    <source>
        <dbReference type="EMBL" id="KIL35633.1"/>
    </source>
</evidence>
<name>A0ABR5A4I7_9BACL</name>
<accession>A0ABR5A4I7</accession>